<sequence>MSKKIAILGIHTDIGKTVTAAIMTEALHADYWKPLQAGDLDNSDRIKVKRWITNKYSVIHPEAIKLLMPASPHTAAAAENCVFDFKKFQIPKTENTLLIETAGGIFSPIDDKNTMLDFVQYFQWPVVLVSRNYLGSINHTLLCLNVLKQRGVKVLALIVNGKRNESSESFIKNYSNIEHIMYIKELATLDKEIVQDEAIHFRTQWERIGGIE</sequence>
<feature type="binding site" evidence="2">
    <location>
        <position position="100"/>
    </location>
    <ligand>
        <name>Mg(2+)</name>
        <dbReference type="ChEBI" id="CHEBI:18420"/>
    </ligand>
</feature>
<comment type="catalytic activity">
    <reaction evidence="2">
        <text>(7R,8S)-7,8-diammoniononanoate + CO2 + ATP = (4R,5S)-dethiobiotin + ADP + phosphate + 3 H(+)</text>
        <dbReference type="Rhea" id="RHEA:15805"/>
        <dbReference type="ChEBI" id="CHEBI:15378"/>
        <dbReference type="ChEBI" id="CHEBI:16526"/>
        <dbReference type="ChEBI" id="CHEBI:30616"/>
        <dbReference type="ChEBI" id="CHEBI:43474"/>
        <dbReference type="ChEBI" id="CHEBI:149469"/>
        <dbReference type="ChEBI" id="CHEBI:149473"/>
        <dbReference type="ChEBI" id="CHEBI:456216"/>
        <dbReference type="EC" id="6.3.3.3"/>
    </reaction>
</comment>
<gene>
    <name evidence="2 3" type="primary">bioD</name>
    <name evidence="3" type="ORF">D6B99_09520</name>
</gene>
<keyword evidence="2" id="KW-0479">Metal-binding</keyword>
<feature type="binding site" evidence="2">
    <location>
        <begin position="13"/>
        <end position="18"/>
    </location>
    <ligand>
        <name>ATP</name>
        <dbReference type="ChEBI" id="CHEBI:30616"/>
    </ligand>
</feature>
<keyword evidence="2" id="KW-0460">Magnesium</keyword>
<dbReference type="HAMAP" id="MF_00336">
    <property type="entry name" value="BioD"/>
    <property type="match status" value="1"/>
</dbReference>
<evidence type="ECO:0000256" key="1">
    <source>
        <dbReference type="ARBA" id="ARBA00022756"/>
    </source>
</evidence>
<dbReference type="GO" id="GO:0005829">
    <property type="term" value="C:cytosol"/>
    <property type="evidence" value="ECO:0007669"/>
    <property type="project" value="TreeGrafter"/>
</dbReference>
<comment type="pathway">
    <text evidence="2">Cofactor biosynthesis; biotin biosynthesis; biotin from 7,8-diaminononanoate: step 1/2.</text>
</comment>
<name>A0A386HPE1_9BACT</name>
<comment type="similarity">
    <text evidence="2">Belongs to the dethiobiotin synthetase family.</text>
</comment>
<comment type="function">
    <text evidence="2">Catalyzes a mechanistically unusual reaction, the ATP-dependent insertion of CO2 between the N7 and N8 nitrogen atoms of 7,8-diaminopelargonic acid (DAPA, also called 7,8-diammoniononanoate) to form a ureido ring.</text>
</comment>
<dbReference type="EC" id="6.3.3.3" evidence="2"/>
<proteinExistence type="inferred from homology"/>
<dbReference type="GO" id="GO:0009102">
    <property type="term" value="P:biotin biosynthetic process"/>
    <property type="evidence" value="ECO:0007669"/>
    <property type="project" value="UniProtKB-UniRule"/>
</dbReference>
<dbReference type="NCBIfam" id="TIGR00347">
    <property type="entry name" value="bioD"/>
    <property type="match status" value="1"/>
</dbReference>
<dbReference type="AlphaFoldDB" id="A0A386HPE1"/>
<comment type="subcellular location">
    <subcellularLocation>
        <location evidence="2">Cytoplasm</location>
    </subcellularLocation>
</comment>
<dbReference type="InterPro" id="IPR027417">
    <property type="entry name" value="P-loop_NTPase"/>
</dbReference>
<dbReference type="UniPathway" id="UPA00078">
    <property type="reaction ID" value="UER00161"/>
</dbReference>
<feature type="binding site" evidence="2">
    <location>
        <position position="17"/>
    </location>
    <ligand>
        <name>Mg(2+)</name>
        <dbReference type="ChEBI" id="CHEBI:18420"/>
    </ligand>
</feature>
<comment type="subunit">
    <text evidence="2">Homodimer.</text>
</comment>
<feature type="binding site" evidence="2">
    <location>
        <position position="44"/>
    </location>
    <ligand>
        <name>Mg(2+)</name>
        <dbReference type="ChEBI" id="CHEBI:18420"/>
    </ligand>
</feature>
<organism evidence="3 4">
    <name type="scientific">Arachidicoccus soli</name>
    <dbReference type="NCBI Taxonomy" id="2341117"/>
    <lineage>
        <taxon>Bacteria</taxon>
        <taxon>Pseudomonadati</taxon>
        <taxon>Bacteroidota</taxon>
        <taxon>Chitinophagia</taxon>
        <taxon>Chitinophagales</taxon>
        <taxon>Chitinophagaceae</taxon>
        <taxon>Arachidicoccus</taxon>
    </lineage>
</organism>
<dbReference type="GO" id="GO:0004141">
    <property type="term" value="F:dethiobiotin synthase activity"/>
    <property type="evidence" value="ECO:0007669"/>
    <property type="project" value="UniProtKB-UniRule"/>
</dbReference>
<feature type="active site" evidence="2">
    <location>
        <position position="33"/>
    </location>
</feature>
<dbReference type="Pfam" id="PF13500">
    <property type="entry name" value="AAA_26"/>
    <property type="match status" value="1"/>
</dbReference>
<comment type="caution">
    <text evidence="2">Lacks conserved residue(s) required for the propagation of feature annotation.</text>
</comment>
<keyword evidence="1 2" id="KW-0093">Biotin biosynthesis</keyword>
<comment type="cofactor">
    <cofactor evidence="2">
        <name>Mg(2+)</name>
        <dbReference type="ChEBI" id="CHEBI:18420"/>
    </cofactor>
</comment>
<protein>
    <recommendedName>
        <fullName evidence="2">ATP-dependent dethiobiotin synthetase BioD</fullName>
        <ecNumber evidence="2">6.3.3.3</ecNumber>
    </recommendedName>
    <alternativeName>
        <fullName evidence="2">DTB synthetase</fullName>
        <shortName evidence="2">DTBS</shortName>
    </alternativeName>
    <alternativeName>
        <fullName evidence="2">Dethiobiotin synthase</fullName>
    </alternativeName>
</protein>
<keyword evidence="2" id="KW-0963">Cytoplasm</keyword>
<dbReference type="InterPro" id="IPR004472">
    <property type="entry name" value="DTB_synth_BioD"/>
</dbReference>
<reference evidence="3 4" key="1">
    <citation type="submission" date="2018-09" db="EMBL/GenBank/DDBJ databases">
        <title>Arachidicoccus sp. nov., a bacterium isolated from soil.</title>
        <authorList>
            <person name="Weon H.-Y."/>
            <person name="Kwon S.-W."/>
            <person name="Lee S.A."/>
        </authorList>
    </citation>
    <scope>NUCLEOTIDE SEQUENCE [LARGE SCALE GENOMIC DNA]</scope>
    <source>
        <strain evidence="3 4">KIS59-12</strain>
    </source>
</reference>
<dbReference type="GO" id="GO:0000287">
    <property type="term" value="F:magnesium ion binding"/>
    <property type="evidence" value="ECO:0007669"/>
    <property type="project" value="UniProtKB-UniRule"/>
</dbReference>
<evidence type="ECO:0000313" key="3">
    <source>
        <dbReference type="EMBL" id="AYD47807.1"/>
    </source>
</evidence>
<dbReference type="PIRSF" id="PIRSF006755">
    <property type="entry name" value="DTB_synth"/>
    <property type="match status" value="1"/>
</dbReference>
<dbReference type="Gene3D" id="3.40.50.300">
    <property type="entry name" value="P-loop containing nucleotide triphosphate hydrolases"/>
    <property type="match status" value="1"/>
</dbReference>
<dbReference type="OrthoDB" id="9802097at2"/>
<dbReference type="EMBL" id="CP032489">
    <property type="protein sequence ID" value="AYD47807.1"/>
    <property type="molecule type" value="Genomic_DNA"/>
</dbReference>
<dbReference type="PANTHER" id="PTHR43210:SF5">
    <property type="entry name" value="DETHIOBIOTIN SYNTHETASE"/>
    <property type="match status" value="1"/>
</dbReference>
<dbReference type="SUPFAM" id="SSF52540">
    <property type="entry name" value="P-loop containing nucleoside triphosphate hydrolases"/>
    <property type="match status" value="1"/>
</dbReference>
<dbReference type="RefSeq" id="WP_119987478.1">
    <property type="nucleotide sequence ID" value="NZ_CP032489.1"/>
</dbReference>
<dbReference type="Proteomes" id="UP000266118">
    <property type="component" value="Chromosome"/>
</dbReference>
<dbReference type="CDD" id="cd03109">
    <property type="entry name" value="DTBS"/>
    <property type="match status" value="1"/>
</dbReference>
<dbReference type="PANTHER" id="PTHR43210">
    <property type="entry name" value="DETHIOBIOTIN SYNTHETASE"/>
    <property type="match status" value="1"/>
</dbReference>
<accession>A0A386HPE1</accession>
<feature type="binding site" evidence="2">
    <location>
        <position position="44"/>
    </location>
    <ligand>
        <name>ATP</name>
        <dbReference type="ChEBI" id="CHEBI:30616"/>
    </ligand>
</feature>
<keyword evidence="2" id="KW-0547">Nucleotide-binding</keyword>
<keyword evidence="2" id="KW-0067">ATP-binding</keyword>
<keyword evidence="2 3" id="KW-0436">Ligase</keyword>
<evidence type="ECO:0000313" key="4">
    <source>
        <dbReference type="Proteomes" id="UP000266118"/>
    </source>
</evidence>
<dbReference type="GO" id="GO:0005524">
    <property type="term" value="F:ATP binding"/>
    <property type="evidence" value="ECO:0007669"/>
    <property type="project" value="UniProtKB-UniRule"/>
</dbReference>
<keyword evidence="4" id="KW-1185">Reference proteome</keyword>
<evidence type="ECO:0000256" key="2">
    <source>
        <dbReference type="HAMAP-Rule" id="MF_00336"/>
    </source>
</evidence>
<dbReference type="KEGG" id="ark:D6B99_09520"/>
<feature type="binding site" evidence="2">
    <location>
        <begin position="100"/>
        <end position="103"/>
    </location>
    <ligand>
        <name>ATP</name>
        <dbReference type="ChEBI" id="CHEBI:30616"/>
    </ligand>
</feature>